<dbReference type="AlphaFoldDB" id="B6T5V4"/>
<sequence length="35" mass="4224">MRYSTVCHSSVWDSWQVVCNDLSCFWHSYRVLSLK</sequence>
<dbReference type="EMBL" id="EU960369">
    <property type="protein sequence ID" value="ACG32487.1"/>
    <property type="molecule type" value="mRNA"/>
</dbReference>
<accession>B6T5V4</accession>
<protein>
    <submittedName>
        <fullName evidence="1">Uncharacterized protein</fullName>
    </submittedName>
</protein>
<name>B6T5V4_MAIZE</name>
<evidence type="ECO:0000313" key="1">
    <source>
        <dbReference type="EMBL" id="ACG32487.1"/>
    </source>
</evidence>
<proteinExistence type="evidence at transcript level"/>
<reference evidence="1" key="1">
    <citation type="journal article" date="2009" name="Plant Mol. Biol.">
        <title>Insights into corn genes derived from large-scale cDNA sequencing.</title>
        <authorList>
            <person name="Alexandrov N.N."/>
            <person name="Brover V.V."/>
            <person name="Freidin S."/>
            <person name="Troukhan M.E."/>
            <person name="Tatarinova T.V."/>
            <person name="Zhang H."/>
            <person name="Swaller T.J."/>
            <person name="Lu Y.P."/>
            <person name="Bouck J."/>
            <person name="Flavell R.B."/>
            <person name="Feldmann K.A."/>
        </authorList>
    </citation>
    <scope>NUCLEOTIDE SEQUENCE</scope>
</reference>
<organism evidence="1">
    <name type="scientific">Zea mays</name>
    <name type="common">Maize</name>
    <dbReference type="NCBI Taxonomy" id="4577"/>
    <lineage>
        <taxon>Eukaryota</taxon>
        <taxon>Viridiplantae</taxon>
        <taxon>Streptophyta</taxon>
        <taxon>Embryophyta</taxon>
        <taxon>Tracheophyta</taxon>
        <taxon>Spermatophyta</taxon>
        <taxon>Magnoliopsida</taxon>
        <taxon>Liliopsida</taxon>
        <taxon>Poales</taxon>
        <taxon>Poaceae</taxon>
        <taxon>PACMAD clade</taxon>
        <taxon>Panicoideae</taxon>
        <taxon>Andropogonodae</taxon>
        <taxon>Andropogoneae</taxon>
        <taxon>Tripsacinae</taxon>
        <taxon>Zea</taxon>
    </lineage>
</organism>